<feature type="region of interest" description="Disordered" evidence="1">
    <location>
        <begin position="360"/>
        <end position="415"/>
    </location>
</feature>
<evidence type="ECO:0000313" key="2">
    <source>
        <dbReference type="EMBL" id="MPM48214.1"/>
    </source>
</evidence>
<feature type="compositionally biased region" description="Basic residues" evidence="1">
    <location>
        <begin position="362"/>
        <end position="373"/>
    </location>
</feature>
<reference evidence="2" key="1">
    <citation type="submission" date="2019-08" db="EMBL/GenBank/DDBJ databases">
        <authorList>
            <person name="Kucharzyk K."/>
            <person name="Murdoch R.W."/>
            <person name="Higgins S."/>
            <person name="Loffler F."/>
        </authorList>
    </citation>
    <scope>NUCLEOTIDE SEQUENCE</scope>
</reference>
<sequence>MSTAVTYAPRRQNSCATRVVPVNRSRAVRASTASASRPRTGTRVRLDPRYLITRCRWSQGTCRWSRSTCRWSQSARRPGVTGVRVTGAVALQQPLLPLRGRAVGPRLPVHPAGGVLLDPVVADGLGGRPGLADVLLGDLGDRPLGVLRRIGEPHAGEAVGLQLGPDGGGVGAGAALAHLAEHADLVLHVVAVLVRHHVRLDRGGRGGAELLLQRGEERLVEVDLLVGRAVEGTDRRGGGAAPGLDLSGEHHELVGRGVALDHAAPVAVQRVLVGDEAALRIGLDVLDRRALLQGVLPGGGAGRVDGLVAAEDVGRVDAEEERHQDQDQAADATDRDPPATATTARRGAGGVEVGILVELHQRLPHRSPARRSRNGPSSPSYGAAPRSYREARRRVGASAAGQFWRKYDSSRSNSV</sequence>
<protein>
    <submittedName>
        <fullName evidence="2">Uncharacterized protein</fullName>
    </submittedName>
</protein>
<gene>
    <name evidence="2" type="ORF">SDC9_94938</name>
</gene>
<feature type="compositionally biased region" description="Basic and acidic residues" evidence="1">
    <location>
        <begin position="317"/>
        <end position="337"/>
    </location>
</feature>
<accession>A0A645AEW3</accession>
<comment type="caution">
    <text evidence="2">The sequence shown here is derived from an EMBL/GenBank/DDBJ whole genome shotgun (WGS) entry which is preliminary data.</text>
</comment>
<organism evidence="2">
    <name type="scientific">bioreactor metagenome</name>
    <dbReference type="NCBI Taxonomy" id="1076179"/>
    <lineage>
        <taxon>unclassified sequences</taxon>
        <taxon>metagenomes</taxon>
        <taxon>ecological metagenomes</taxon>
    </lineage>
</organism>
<dbReference type="AlphaFoldDB" id="A0A645AEW3"/>
<name>A0A645AEW3_9ZZZZ</name>
<feature type="region of interest" description="Disordered" evidence="1">
    <location>
        <begin position="317"/>
        <end position="347"/>
    </location>
</feature>
<evidence type="ECO:0000256" key="1">
    <source>
        <dbReference type="SAM" id="MobiDB-lite"/>
    </source>
</evidence>
<proteinExistence type="predicted"/>
<dbReference type="EMBL" id="VSSQ01012000">
    <property type="protein sequence ID" value="MPM48214.1"/>
    <property type="molecule type" value="Genomic_DNA"/>
</dbReference>